<proteinExistence type="predicted"/>
<dbReference type="Pfam" id="PF08402">
    <property type="entry name" value="TOBE_2"/>
    <property type="match status" value="1"/>
</dbReference>
<dbReference type="SMART" id="SM00382">
    <property type="entry name" value="AAA"/>
    <property type="match status" value="1"/>
</dbReference>
<evidence type="ECO:0000313" key="7">
    <source>
        <dbReference type="Proteomes" id="UP000500970"/>
    </source>
</evidence>
<dbReference type="PROSITE" id="PS50893">
    <property type="entry name" value="ABC_TRANSPORTER_2"/>
    <property type="match status" value="1"/>
</dbReference>
<keyword evidence="3" id="KW-0547">Nucleotide-binding</keyword>
<evidence type="ECO:0000259" key="5">
    <source>
        <dbReference type="PROSITE" id="PS50893"/>
    </source>
</evidence>
<keyword evidence="1" id="KW-0813">Transport</keyword>
<evidence type="ECO:0000256" key="4">
    <source>
        <dbReference type="ARBA" id="ARBA00022840"/>
    </source>
</evidence>
<evidence type="ECO:0000256" key="3">
    <source>
        <dbReference type="ARBA" id="ARBA00022741"/>
    </source>
</evidence>
<dbReference type="KEGG" id="apes:FOC84_20775"/>
<dbReference type="InterPro" id="IPR027417">
    <property type="entry name" value="P-loop_NTPase"/>
</dbReference>
<dbReference type="SUPFAM" id="SSF50331">
    <property type="entry name" value="MOP-like"/>
    <property type="match status" value="1"/>
</dbReference>
<keyword evidence="2" id="KW-0472">Membrane</keyword>
<evidence type="ECO:0000313" key="6">
    <source>
        <dbReference type="EMBL" id="QKH37237.1"/>
    </source>
</evidence>
<dbReference type="EMBL" id="CP053985">
    <property type="protein sequence ID" value="QKH37237.1"/>
    <property type="molecule type" value="Genomic_DNA"/>
</dbReference>
<protein>
    <submittedName>
        <fullName evidence="6">ABC transporter ATP-binding protein</fullName>
    </submittedName>
</protein>
<dbReference type="Gene3D" id="2.40.50.100">
    <property type="match status" value="1"/>
</dbReference>
<dbReference type="PANTHER" id="PTHR42781:SF4">
    <property type="entry name" value="SPERMIDINE_PUTRESCINE IMPORT ATP-BINDING PROTEIN POTA"/>
    <property type="match status" value="1"/>
</dbReference>
<dbReference type="RefSeq" id="WP_173146093.1">
    <property type="nucleotide sequence ID" value="NZ_CP053985.1"/>
</dbReference>
<dbReference type="InterPro" id="IPR013611">
    <property type="entry name" value="Transp-assoc_OB_typ2"/>
</dbReference>
<name>A0A7D4HSM9_9BURK</name>
<dbReference type="PROSITE" id="PS00211">
    <property type="entry name" value="ABC_TRANSPORTER_1"/>
    <property type="match status" value="1"/>
</dbReference>
<dbReference type="Pfam" id="PF00005">
    <property type="entry name" value="ABC_tran"/>
    <property type="match status" value="1"/>
</dbReference>
<dbReference type="InterPro" id="IPR050093">
    <property type="entry name" value="ABC_SmlMolc_Importer"/>
</dbReference>
<dbReference type="Proteomes" id="UP000500970">
    <property type="component" value="Chromosome"/>
</dbReference>
<dbReference type="InterPro" id="IPR003593">
    <property type="entry name" value="AAA+_ATPase"/>
</dbReference>
<dbReference type="Gene3D" id="2.40.50.140">
    <property type="entry name" value="Nucleic acid-binding proteins"/>
    <property type="match status" value="1"/>
</dbReference>
<reference evidence="6 7" key="1">
    <citation type="submission" date="2020-05" db="EMBL/GenBank/DDBJ databases">
        <title>FDA dAtabase for Regulatory Grade micrObial Sequences (FDA-ARGOS): Supporting development and validation of Infectious Disease Dx tests.</title>
        <authorList>
            <person name="Sproer C."/>
            <person name="Gronow S."/>
            <person name="Severitt S."/>
            <person name="Schroder I."/>
            <person name="Tallon L."/>
            <person name="Sadzewicz L."/>
            <person name="Zhao X."/>
            <person name="Vavikolanu K."/>
            <person name="Mehta A."/>
            <person name="Aluvathingal J."/>
            <person name="Nadendla S."/>
            <person name="Myers T."/>
            <person name="Yan Y."/>
            <person name="Sichtig H."/>
        </authorList>
    </citation>
    <scope>NUCLEOTIDE SEQUENCE [LARGE SCALE GENOMIC DNA]</scope>
    <source>
        <strain evidence="6 7">FDAARGOS_790</strain>
    </source>
</reference>
<dbReference type="GO" id="GO:0015697">
    <property type="term" value="P:quaternary ammonium group transport"/>
    <property type="evidence" value="ECO:0007669"/>
    <property type="project" value="UniProtKB-ARBA"/>
</dbReference>
<organism evidence="6 7">
    <name type="scientific">Achromobacter pestifer</name>
    <dbReference type="NCBI Taxonomy" id="1353889"/>
    <lineage>
        <taxon>Bacteria</taxon>
        <taxon>Pseudomonadati</taxon>
        <taxon>Pseudomonadota</taxon>
        <taxon>Betaproteobacteria</taxon>
        <taxon>Burkholderiales</taxon>
        <taxon>Alcaligenaceae</taxon>
        <taxon>Achromobacter</taxon>
    </lineage>
</organism>
<sequence>MNSSLSSSEPLLRVQGLRKLFGATVALDGIDFSLAPGEFLTLLGPSGSGKTTTLMSIAGFVAPSAGEIFHRGKPITRRQPEERGFGMVFQGYALFPHMTVEQNVKFPLSIRGVSGAEARSRARAALEQVQLGAYAGRYPRQLSGGQQQRVALARALVYRPDALLLDEPLSALDKKLRADLQWELRKLNKESGASFLYVTHDQEEALSMSDRIVIFNQGRIAQIGSPSELYERPANLFVAEFLGRSNVLEGTVRSVDQNGVAVDYEGGTIPACVSSRAFAAGDSVRLVVRPHKLRLAPEGHPGLQARVEALSYAGNLLNYLLRTPRGTPLYLELVAGAQGLPDLRQGADVRVALDAAAVSVLDAEEPV</sequence>
<dbReference type="GO" id="GO:0016887">
    <property type="term" value="F:ATP hydrolysis activity"/>
    <property type="evidence" value="ECO:0007669"/>
    <property type="project" value="InterPro"/>
</dbReference>
<feature type="domain" description="ABC transporter" evidence="5">
    <location>
        <begin position="12"/>
        <end position="242"/>
    </location>
</feature>
<evidence type="ECO:0000256" key="1">
    <source>
        <dbReference type="ARBA" id="ARBA00022448"/>
    </source>
</evidence>
<gene>
    <name evidence="6" type="ORF">FOC84_20775</name>
</gene>
<dbReference type="PANTHER" id="PTHR42781">
    <property type="entry name" value="SPERMIDINE/PUTRESCINE IMPORT ATP-BINDING PROTEIN POTA"/>
    <property type="match status" value="1"/>
</dbReference>
<dbReference type="GO" id="GO:0043190">
    <property type="term" value="C:ATP-binding cassette (ABC) transporter complex"/>
    <property type="evidence" value="ECO:0007669"/>
    <property type="project" value="InterPro"/>
</dbReference>
<dbReference type="InterPro" id="IPR012340">
    <property type="entry name" value="NA-bd_OB-fold"/>
</dbReference>
<dbReference type="FunFam" id="3.40.50.300:FF:000425">
    <property type="entry name" value="Probable ABC transporter, ATP-binding subunit"/>
    <property type="match status" value="1"/>
</dbReference>
<evidence type="ECO:0000256" key="2">
    <source>
        <dbReference type="ARBA" id="ARBA00022475"/>
    </source>
</evidence>
<dbReference type="Gene3D" id="3.40.50.300">
    <property type="entry name" value="P-loop containing nucleotide triphosphate hydrolases"/>
    <property type="match status" value="1"/>
</dbReference>
<dbReference type="InterPro" id="IPR017871">
    <property type="entry name" value="ABC_transporter-like_CS"/>
</dbReference>
<keyword evidence="4 6" id="KW-0067">ATP-binding</keyword>
<keyword evidence="2" id="KW-1003">Cell membrane</keyword>
<dbReference type="InterPro" id="IPR003439">
    <property type="entry name" value="ABC_transporter-like_ATP-bd"/>
</dbReference>
<dbReference type="GO" id="GO:0005524">
    <property type="term" value="F:ATP binding"/>
    <property type="evidence" value="ECO:0007669"/>
    <property type="project" value="UniProtKB-KW"/>
</dbReference>
<dbReference type="AlphaFoldDB" id="A0A7D4HSM9"/>
<accession>A0A7D4HSM9</accession>
<keyword evidence="7" id="KW-1185">Reference proteome</keyword>
<dbReference type="SUPFAM" id="SSF52540">
    <property type="entry name" value="P-loop containing nucleoside triphosphate hydrolases"/>
    <property type="match status" value="1"/>
</dbReference>
<dbReference type="GO" id="GO:0022857">
    <property type="term" value="F:transmembrane transporter activity"/>
    <property type="evidence" value="ECO:0007669"/>
    <property type="project" value="InterPro"/>
</dbReference>
<dbReference type="InterPro" id="IPR008995">
    <property type="entry name" value="Mo/tungstate-bd_C_term_dom"/>
</dbReference>